<dbReference type="AlphaFoldDB" id="A0A0F9BTU2"/>
<comment type="caution">
    <text evidence="1">The sequence shown here is derived from an EMBL/GenBank/DDBJ whole genome shotgun (WGS) entry which is preliminary data.</text>
</comment>
<proteinExistence type="predicted"/>
<dbReference type="EMBL" id="LAZR01036253">
    <property type="protein sequence ID" value="KKL25334.1"/>
    <property type="molecule type" value="Genomic_DNA"/>
</dbReference>
<sequence length="87" mass="9429">MKLYIPTFILLLLTACGQTSTGNLIRSTFQDKAAEIAAEGLKNSEWFVCRGASIGSVKDRYGQTQEGANSYNAFCDADGTIIQTDVE</sequence>
<protein>
    <submittedName>
        <fullName evidence="1">Uncharacterized protein</fullName>
    </submittedName>
</protein>
<reference evidence="1" key="1">
    <citation type="journal article" date="2015" name="Nature">
        <title>Complex archaea that bridge the gap between prokaryotes and eukaryotes.</title>
        <authorList>
            <person name="Spang A."/>
            <person name="Saw J.H."/>
            <person name="Jorgensen S.L."/>
            <person name="Zaremba-Niedzwiedzka K."/>
            <person name="Martijn J."/>
            <person name="Lind A.E."/>
            <person name="van Eijk R."/>
            <person name="Schleper C."/>
            <person name="Guy L."/>
            <person name="Ettema T.J."/>
        </authorList>
    </citation>
    <scope>NUCLEOTIDE SEQUENCE</scope>
</reference>
<dbReference type="PROSITE" id="PS51257">
    <property type="entry name" value="PROKAR_LIPOPROTEIN"/>
    <property type="match status" value="1"/>
</dbReference>
<evidence type="ECO:0000313" key="1">
    <source>
        <dbReference type="EMBL" id="KKL25334.1"/>
    </source>
</evidence>
<accession>A0A0F9BTU2</accession>
<organism evidence="1">
    <name type="scientific">marine sediment metagenome</name>
    <dbReference type="NCBI Taxonomy" id="412755"/>
    <lineage>
        <taxon>unclassified sequences</taxon>
        <taxon>metagenomes</taxon>
        <taxon>ecological metagenomes</taxon>
    </lineage>
</organism>
<gene>
    <name evidence="1" type="ORF">LCGC14_2406370</name>
</gene>
<name>A0A0F9BTU2_9ZZZZ</name>